<dbReference type="InterPro" id="IPR030389">
    <property type="entry name" value="G_FEOB_dom"/>
</dbReference>
<dbReference type="PROSITE" id="PS51711">
    <property type="entry name" value="G_FEOB"/>
    <property type="match status" value="1"/>
</dbReference>
<organism evidence="18 19">
    <name type="scientific">Commensalibacter melissae</name>
    <dbReference type="NCBI Taxonomy" id="2070537"/>
    <lineage>
        <taxon>Bacteria</taxon>
        <taxon>Pseudomonadati</taxon>
        <taxon>Pseudomonadota</taxon>
        <taxon>Alphaproteobacteria</taxon>
        <taxon>Acetobacterales</taxon>
        <taxon>Acetobacteraceae</taxon>
    </lineage>
</organism>
<dbReference type="PANTHER" id="PTHR43185:SF1">
    <property type="entry name" value="FE(2+) TRANSPORTER FEOB"/>
    <property type="match status" value="1"/>
</dbReference>
<dbReference type="InterPro" id="IPR006073">
    <property type="entry name" value="GTP-bd"/>
</dbReference>
<keyword evidence="15" id="KW-0460">Magnesium</keyword>
<keyword evidence="6 16" id="KW-0812">Transmembrane</keyword>
<evidence type="ECO:0000256" key="15">
    <source>
        <dbReference type="PIRSR" id="PIRSR603373-2"/>
    </source>
</evidence>
<gene>
    <name evidence="18" type="primary">feoB</name>
    <name evidence="18" type="ORF">DK869_08595</name>
</gene>
<dbReference type="GO" id="GO:0015093">
    <property type="term" value="F:ferrous iron transmembrane transporter activity"/>
    <property type="evidence" value="ECO:0007669"/>
    <property type="project" value="UniProtKB-UniRule"/>
</dbReference>
<dbReference type="InterPro" id="IPR003373">
    <property type="entry name" value="Fe2_transport_prot-B"/>
</dbReference>
<keyword evidence="7 14" id="KW-0547">Nucleotide-binding</keyword>
<evidence type="ECO:0000256" key="6">
    <source>
        <dbReference type="ARBA" id="ARBA00022692"/>
    </source>
</evidence>
<feature type="binding site" evidence="15">
    <location>
        <position position="27"/>
    </location>
    <ligand>
        <name>Mg(2+)</name>
        <dbReference type="ChEBI" id="CHEBI:18420"/>
        <label>2</label>
    </ligand>
</feature>
<proteinExistence type="inferred from homology"/>
<feature type="transmembrane region" description="Helical" evidence="16">
    <location>
        <begin position="356"/>
        <end position="382"/>
    </location>
</feature>
<feature type="transmembrane region" description="Helical" evidence="16">
    <location>
        <begin position="453"/>
        <end position="474"/>
    </location>
</feature>
<evidence type="ECO:0000259" key="17">
    <source>
        <dbReference type="PROSITE" id="PS51711"/>
    </source>
</evidence>
<dbReference type="NCBIfam" id="TIGR00437">
    <property type="entry name" value="feoB"/>
    <property type="match status" value="1"/>
</dbReference>
<dbReference type="GO" id="GO:0046872">
    <property type="term" value="F:metal ion binding"/>
    <property type="evidence" value="ECO:0007669"/>
    <property type="project" value="UniProtKB-KW"/>
</dbReference>
<feature type="binding site" evidence="15">
    <location>
        <position position="31"/>
    </location>
    <ligand>
        <name>Mg(2+)</name>
        <dbReference type="ChEBI" id="CHEBI:18420"/>
        <label>2</label>
    </ligand>
</feature>
<evidence type="ECO:0000256" key="9">
    <source>
        <dbReference type="ARBA" id="ARBA00023004"/>
    </source>
</evidence>
<evidence type="ECO:0000313" key="18">
    <source>
        <dbReference type="EMBL" id="PXY98800.1"/>
    </source>
</evidence>
<name>A0A318N551_9PROT</name>
<comment type="similarity">
    <text evidence="16">Belongs to the TRAFAC class TrmE-Era-EngA-EngB-Septin-like GTPase superfamily. FeoB GTPase (TC 9.A.8) family.</text>
</comment>
<dbReference type="OrthoDB" id="9809127at2"/>
<keyword evidence="11 14" id="KW-0342">GTP-binding</keyword>
<dbReference type="SUPFAM" id="SSF52540">
    <property type="entry name" value="P-loop containing nucleoside triphosphate hydrolases"/>
    <property type="match status" value="1"/>
</dbReference>
<dbReference type="AlphaFoldDB" id="A0A318N551"/>
<keyword evidence="2 16" id="KW-0813">Transport</keyword>
<keyword evidence="12 16" id="KW-0472">Membrane</keyword>
<feature type="binding site" evidence="14">
    <location>
        <begin position="63"/>
        <end position="66"/>
    </location>
    <ligand>
        <name>GTP</name>
        <dbReference type="ChEBI" id="CHEBI:37565"/>
        <label>1</label>
    </ligand>
</feature>
<dbReference type="Pfam" id="PF02421">
    <property type="entry name" value="FeoB_N"/>
    <property type="match status" value="1"/>
</dbReference>
<evidence type="ECO:0000256" key="10">
    <source>
        <dbReference type="ARBA" id="ARBA00023065"/>
    </source>
</evidence>
<comment type="caution">
    <text evidence="18">The sequence shown here is derived from an EMBL/GenBank/DDBJ whole genome shotgun (WGS) entry which is preliminary data.</text>
</comment>
<dbReference type="CDD" id="cd01879">
    <property type="entry name" value="FeoB"/>
    <property type="match status" value="1"/>
</dbReference>
<evidence type="ECO:0000313" key="19">
    <source>
        <dbReference type="Proteomes" id="UP000247565"/>
    </source>
</evidence>
<evidence type="ECO:0000256" key="11">
    <source>
        <dbReference type="ARBA" id="ARBA00023134"/>
    </source>
</evidence>
<evidence type="ECO:0000256" key="4">
    <source>
        <dbReference type="ARBA" id="ARBA00022496"/>
    </source>
</evidence>
<dbReference type="GO" id="GO:0005886">
    <property type="term" value="C:plasma membrane"/>
    <property type="evidence" value="ECO:0007669"/>
    <property type="project" value="UniProtKB-SubCell"/>
</dbReference>
<keyword evidence="4 16" id="KW-0410">Iron transport</keyword>
<feature type="transmembrane region" description="Helical" evidence="16">
    <location>
        <begin position="278"/>
        <end position="301"/>
    </location>
</feature>
<dbReference type="PRINTS" id="PR00326">
    <property type="entry name" value="GTP1OBG"/>
</dbReference>
<feature type="transmembrane region" description="Helical" evidence="16">
    <location>
        <begin position="486"/>
        <end position="507"/>
    </location>
</feature>
<dbReference type="Proteomes" id="UP000247565">
    <property type="component" value="Unassembled WGS sequence"/>
</dbReference>
<evidence type="ECO:0000256" key="8">
    <source>
        <dbReference type="ARBA" id="ARBA00022989"/>
    </source>
</evidence>
<dbReference type="Pfam" id="PF07664">
    <property type="entry name" value="FeoB_C"/>
    <property type="match status" value="1"/>
</dbReference>
<dbReference type="Gene3D" id="3.40.50.300">
    <property type="entry name" value="P-loop containing nucleotide triphosphate hydrolases"/>
    <property type="match status" value="1"/>
</dbReference>
<accession>A0A318N551</accession>
<dbReference type="FunFam" id="3.40.50.300:FF:000426">
    <property type="entry name" value="Ferrous iron transport protein B"/>
    <property type="match status" value="1"/>
</dbReference>
<evidence type="ECO:0000256" key="12">
    <source>
        <dbReference type="ARBA" id="ARBA00023136"/>
    </source>
</evidence>
<feature type="transmembrane region" description="Helical" evidence="16">
    <location>
        <begin position="588"/>
        <end position="611"/>
    </location>
</feature>
<dbReference type="InterPro" id="IPR011640">
    <property type="entry name" value="Fe2_transport_prot_B_C"/>
</dbReference>
<evidence type="ECO:0000256" key="2">
    <source>
        <dbReference type="ARBA" id="ARBA00022448"/>
    </source>
</evidence>
<keyword evidence="9 16" id="KW-0408">Iron</keyword>
<dbReference type="InterPro" id="IPR027417">
    <property type="entry name" value="P-loop_NTPase"/>
</dbReference>
<feature type="transmembrane region" description="Helical" evidence="16">
    <location>
        <begin position="556"/>
        <end position="579"/>
    </location>
</feature>
<feature type="transmembrane region" description="Helical" evidence="16">
    <location>
        <begin position="217"/>
        <end position="240"/>
    </location>
</feature>
<keyword evidence="15" id="KW-0479">Metal-binding</keyword>
<feature type="transmembrane region" description="Helical" evidence="16">
    <location>
        <begin position="514"/>
        <end position="536"/>
    </location>
</feature>
<evidence type="ECO:0000256" key="16">
    <source>
        <dbReference type="RuleBase" id="RU362098"/>
    </source>
</evidence>
<keyword evidence="19" id="KW-1185">Reference proteome</keyword>
<dbReference type="InterPro" id="IPR011642">
    <property type="entry name" value="Gate_dom"/>
</dbReference>
<comment type="function">
    <text evidence="16">Probable transporter of a GTP-driven Fe(2+) uptake system.</text>
</comment>
<feature type="domain" description="FeoB-type G" evidence="17">
    <location>
        <begin position="9"/>
        <end position="177"/>
    </location>
</feature>
<keyword evidence="5" id="KW-0997">Cell inner membrane</keyword>
<reference evidence="18 19" key="1">
    <citation type="submission" date="2018-05" db="EMBL/GenBank/DDBJ databases">
        <title>Reference genomes for bee gut microbiota database.</title>
        <authorList>
            <person name="Ellegaard K.M."/>
        </authorList>
    </citation>
    <scope>NUCLEOTIDE SEQUENCE [LARGE SCALE GENOMIC DNA]</scope>
    <source>
        <strain evidence="18 19">ESL0284</strain>
    </source>
</reference>
<evidence type="ECO:0000256" key="13">
    <source>
        <dbReference type="NCBIfam" id="TIGR00437"/>
    </source>
</evidence>
<evidence type="ECO:0000256" key="14">
    <source>
        <dbReference type="PIRSR" id="PIRSR603373-1"/>
    </source>
</evidence>
<dbReference type="PANTHER" id="PTHR43185">
    <property type="entry name" value="FERROUS IRON TRANSPORT PROTEIN B"/>
    <property type="match status" value="1"/>
</dbReference>
<sequence length="615" mass="68020">MPESSIFPISKIALVGNPNCGKTALFNQLTGSRQKVANYAGVTVERKEGQFVTPSKNRITLIDLPGAYSLKATSLDEAVTRDICMGNYRNEPPPDALICVIDATNLRLHLRFALEICRLKRPMMIALNMSDIAKKRKIDIDIPKLESILGICIIPTIGTQKNGIKKLVDNIDTSFKIPTIDLDNQTDLHVEVRKILLKCVHNSSENSVLLDEKIDRWVLHPIIGPLILLILLFIMFQAVFSWAQPFMDGIQDLTGWLGKIIANLLPTGPLRSLIIDGVFAGVGTTFAFLPQILVLFLWILFLEESGYLPRAAFLLDRIMASVGLNGRSFIPLLSSFACAIPGIMATRTIPSARDRLVTILIAPLMTCSARLPVYALLISAFIPHKTIGIIFNLQGLVLFGLYLLGIASAFLVALLLKKRKKSYDNTLLLELPSYRFPSVRNILFGLWQRIEIFVNRVGTIILTVSILLWALSSFPKPPAGAQGPAIDWSFAGIIGHWIQPLFAPIGFNWEICVALILGLAAREVAVTSLATVYSIAGVDSDAPGQLVHFLSTQWSIATGLSFLAWYVFAPQCFSTLAVIKKETSSWKMVIITACYLFFMAYFASFTTWHIASFFS</sequence>
<protein>
    <recommendedName>
        <fullName evidence="13 16">Ferrous iron transport protein B</fullName>
    </recommendedName>
</protein>
<feature type="transmembrane region" description="Helical" evidence="16">
    <location>
        <begin position="394"/>
        <end position="416"/>
    </location>
</feature>
<feature type="binding site" evidence="14">
    <location>
        <begin position="41"/>
        <end position="45"/>
    </location>
    <ligand>
        <name>GTP</name>
        <dbReference type="ChEBI" id="CHEBI:37565"/>
        <label>1</label>
    </ligand>
</feature>
<evidence type="ECO:0000256" key="1">
    <source>
        <dbReference type="ARBA" id="ARBA00004429"/>
    </source>
</evidence>
<feature type="binding site" evidence="14">
    <location>
        <begin position="128"/>
        <end position="131"/>
    </location>
    <ligand>
        <name>GTP</name>
        <dbReference type="ChEBI" id="CHEBI:37565"/>
        <label>1</label>
    </ligand>
</feature>
<keyword evidence="3" id="KW-1003">Cell membrane</keyword>
<evidence type="ECO:0000256" key="7">
    <source>
        <dbReference type="ARBA" id="ARBA00022741"/>
    </source>
</evidence>
<dbReference type="GO" id="GO:0005525">
    <property type="term" value="F:GTP binding"/>
    <property type="evidence" value="ECO:0007669"/>
    <property type="project" value="UniProtKB-KW"/>
</dbReference>
<evidence type="ECO:0000256" key="3">
    <source>
        <dbReference type="ARBA" id="ARBA00022475"/>
    </source>
</evidence>
<keyword evidence="10" id="KW-0406">Ion transport</keyword>
<feature type="binding site" evidence="14">
    <location>
        <begin position="16"/>
        <end position="23"/>
    </location>
    <ligand>
        <name>GTP</name>
        <dbReference type="ChEBI" id="CHEBI:37565"/>
        <label>1</label>
    </ligand>
</feature>
<dbReference type="Pfam" id="PF07670">
    <property type="entry name" value="Gate"/>
    <property type="match status" value="2"/>
</dbReference>
<comment type="subcellular location">
    <subcellularLocation>
        <location evidence="1 16">Cell inner membrane</location>
        <topology evidence="1 16">Multi-pass membrane protein</topology>
    </subcellularLocation>
</comment>
<feature type="binding site" evidence="15">
    <location>
        <position position="30"/>
    </location>
    <ligand>
        <name>Mg(2+)</name>
        <dbReference type="ChEBI" id="CHEBI:18420"/>
        <label>2</label>
    </ligand>
</feature>
<dbReference type="RefSeq" id="WP_110439606.1">
    <property type="nucleotide sequence ID" value="NZ_CP046393.1"/>
</dbReference>
<dbReference type="InterPro" id="IPR050860">
    <property type="entry name" value="FeoB_GTPase"/>
</dbReference>
<dbReference type="EMBL" id="QGLT01000007">
    <property type="protein sequence ID" value="PXY98800.1"/>
    <property type="molecule type" value="Genomic_DNA"/>
</dbReference>
<keyword evidence="8 16" id="KW-1133">Transmembrane helix</keyword>
<evidence type="ECO:0000256" key="5">
    <source>
        <dbReference type="ARBA" id="ARBA00022519"/>
    </source>
</evidence>